<sequence length="92" mass="10476">MRTCYINVSPKDVEHIVSQIKEQNPDGVIVLAPINPMNTYAPGKKRDVFRITFEAIIPTEAITGKNCLMNFGGMMLLMLPKNRIEPQFLKRE</sequence>
<keyword evidence="2" id="KW-1185">Reference proteome</keyword>
<dbReference type="Proteomes" id="UP000515847">
    <property type="component" value="Chromosome"/>
</dbReference>
<organism evidence="1 2">
    <name type="scientific">Thermanaerosceptrum fracticalcis</name>
    <dbReference type="NCBI Taxonomy" id="1712410"/>
    <lineage>
        <taxon>Bacteria</taxon>
        <taxon>Bacillati</taxon>
        <taxon>Bacillota</taxon>
        <taxon>Clostridia</taxon>
        <taxon>Eubacteriales</taxon>
        <taxon>Peptococcaceae</taxon>
        <taxon>Thermanaerosceptrum</taxon>
    </lineage>
</organism>
<dbReference type="AlphaFoldDB" id="A0A7G6E7Y5"/>
<dbReference type="EMBL" id="CP045798">
    <property type="protein sequence ID" value="QNB48189.1"/>
    <property type="molecule type" value="Genomic_DNA"/>
</dbReference>
<evidence type="ECO:0000313" key="1">
    <source>
        <dbReference type="EMBL" id="QNB48189.1"/>
    </source>
</evidence>
<dbReference type="KEGG" id="tfr:BR63_19090"/>
<dbReference type="OrthoDB" id="2971466at2"/>
<evidence type="ECO:0000313" key="2">
    <source>
        <dbReference type="Proteomes" id="UP000515847"/>
    </source>
</evidence>
<proteinExistence type="predicted"/>
<accession>A0A7G6E7Y5</accession>
<reference evidence="1 2" key="1">
    <citation type="journal article" date="2019" name="Front. Microbiol.">
        <title>Thermoanaerosceptrum fracticalcis gen. nov. sp. nov., a Novel Fumarate-Fermenting Microorganism From a Deep Fractured Carbonate Aquifer of the US Great Basin.</title>
        <authorList>
            <person name="Hamilton-Brehm S.D."/>
            <person name="Stewart L.E."/>
            <person name="Zavarin M."/>
            <person name="Caldwell M."/>
            <person name="Lawson P.A."/>
            <person name="Onstott T.C."/>
            <person name="Grzymski J."/>
            <person name="Neveux I."/>
            <person name="Lollar B.S."/>
            <person name="Russell C.E."/>
            <person name="Moser D.P."/>
        </authorList>
    </citation>
    <scope>NUCLEOTIDE SEQUENCE [LARGE SCALE GENOMIC DNA]</scope>
    <source>
        <strain evidence="1 2">DRI-13</strain>
    </source>
</reference>
<protein>
    <submittedName>
        <fullName evidence="1">Uncharacterized protein</fullName>
    </submittedName>
</protein>
<name>A0A7G6E7Y5_THEFR</name>
<dbReference type="RefSeq" id="WP_034425033.1">
    <property type="nucleotide sequence ID" value="NZ_CP045798.1"/>
</dbReference>
<gene>
    <name evidence="1" type="ORF">BR63_19090</name>
</gene>